<feature type="compositionally biased region" description="Pro residues" evidence="5">
    <location>
        <begin position="452"/>
        <end position="470"/>
    </location>
</feature>
<dbReference type="GO" id="GO:0008270">
    <property type="term" value="F:zinc ion binding"/>
    <property type="evidence" value="ECO:0007669"/>
    <property type="project" value="UniProtKB-KW"/>
</dbReference>
<dbReference type="InterPro" id="IPR000571">
    <property type="entry name" value="Znf_CCCH"/>
</dbReference>
<feature type="compositionally biased region" description="Polar residues" evidence="5">
    <location>
        <begin position="58"/>
        <end position="68"/>
    </location>
</feature>
<evidence type="ECO:0000256" key="2">
    <source>
        <dbReference type="ARBA" id="ARBA00022771"/>
    </source>
</evidence>
<gene>
    <name evidence="7" type="ORF">A1Q1_03765</name>
</gene>
<dbReference type="EMBL" id="ALBS01000249">
    <property type="protein sequence ID" value="EJT47427.1"/>
    <property type="molecule type" value="Genomic_DNA"/>
</dbReference>
<dbReference type="VEuPathDB" id="FungiDB:A1Q1_03765"/>
<comment type="caution">
    <text evidence="7">The sequence shown here is derived from an EMBL/GenBank/DDBJ whole genome shotgun (WGS) entry which is preliminary data.</text>
</comment>
<dbReference type="AlphaFoldDB" id="J6EX70"/>
<feature type="domain" description="C3H1-type" evidence="6">
    <location>
        <begin position="706"/>
        <end position="732"/>
    </location>
</feature>
<dbReference type="HOGENOM" id="CLU_385958_0_0_1"/>
<dbReference type="KEGG" id="tasa:A1Q1_03765"/>
<feature type="region of interest" description="Disordered" evidence="5">
    <location>
        <begin position="445"/>
        <end position="480"/>
    </location>
</feature>
<sequence length="732" mass="80551">MSYGMHPTGAHGAAGPSSSRVHAPTPVQVKAEPIEIDQEPVDIKPQIQELMRDAKIDFSQSSPQSNGSAVPPAEVKDEKPLVEVKPVVDVDMSYDSGASTPITGDSSRNGSPAVGLPPIDSSTVPGPSRRRLEPVVLIPRRKRGSVALASEEEVKRFVNSGRTDSSSIVKNATQKTYDGSEESRAMMREIHKLLIPGVLQQNKPGHLFKHLRFREDDDGNERPPLFEPTPQQLANIMTELSQHATASYLAAMGDSDRYTEMFRVWLRNSIREPEKWEVSLAPILNVLSRTDMPVNYIQEDFKIGRLAKRAVDKAIEANLFTTPQIRKAYAKYDNYCKEVLFPKNRRKSLDSDSEDDTPQVTKKRKLDSKPAVPTRSAPTPKPSAASGSKVPGRADMSFFGAKSDSASAAAKPKPKLPNFTKRAADAPVPATSSLLASTMKMLKKEDPMTKPAAPPSRPSPAAAAPPPRQPAKPAVKLNKKGHAVRWVDETPSAGREFEAIKLFKQEPHEMERPYWLQDVSELNQFSVDQQEGVQGMSVHDLDTQEGQLMHQSPVYDDIEEVIEWYEPKLRRAASPDARVRGAGEAGVLLPADQLHHVKRHSAVPDRVDAGDQAQNRVSDLLKNLTGALPAAVAPSAPAYGGGYDYNAQYYQNPPSYGPSAGQSQAHAPGWNGGYNNHNQHHNQQHSQPGGWNRDAPGYTGNRWSRPQPKKPCKFFRMHGNCKLGNRCNFLHS</sequence>
<feature type="compositionally biased region" description="Polar residues" evidence="5">
    <location>
        <begin position="96"/>
        <end position="110"/>
    </location>
</feature>
<feature type="region of interest" description="Disordered" evidence="5">
    <location>
        <begin position="1"/>
        <end position="128"/>
    </location>
</feature>
<organism evidence="7 8">
    <name type="scientific">Trichosporon asahii var. asahii (strain ATCC 90039 / CBS 2479 / JCM 2466 / KCTC 7840 / NBRC 103889/ NCYC 2677 / UAMH 7654)</name>
    <name type="common">Yeast</name>
    <dbReference type="NCBI Taxonomy" id="1186058"/>
    <lineage>
        <taxon>Eukaryota</taxon>
        <taxon>Fungi</taxon>
        <taxon>Dikarya</taxon>
        <taxon>Basidiomycota</taxon>
        <taxon>Agaricomycotina</taxon>
        <taxon>Tremellomycetes</taxon>
        <taxon>Trichosporonales</taxon>
        <taxon>Trichosporonaceae</taxon>
        <taxon>Trichosporon</taxon>
    </lineage>
</organism>
<feature type="region of interest" description="Disordered" evidence="5">
    <location>
        <begin position="346"/>
        <end position="429"/>
    </location>
</feature>
<evidence type="ECO:0000256" key="1">
    <source>
        <dbReference type="ARBA" id="ARBA00022723"/>
    </source>
</evidence>
<evidence type="ECO:0000259" key="6">
    <source>
        <dbReference type="PROSITE" id="PS50103"/>
    </source>
</evidence>
<dbReference type="PROSITE" id="PS50103">
    <property type="entry name" value="ZF_C3H1"/>
    <property type="match status" value="1"/>
</dbReference>
<keyword evidence="3 4" id="KW-0862">Zinc</keyword>
<dbReference type="RefSeq" id="XP_014178595.1">
    <property type="nucleotide sequence ID" value="XM_014323120.1"/>
</dbReference>
<dbReference type="SUPFAM" id="SSF90229">
    <property type="entry name" value="CCCH zinc finger"/>
    <property type="match status" value="1"/>
</dbReference>
<keyword evidence="2 4" id="KW-0863">Zinc-finger</keyword>
<dbReference type="Proteomes" id="UP000002748">
    <property type="component" value="Unassembled WGS sequence"/>
</dbReference>
<feature type="compositionally biased region" description="Low complexity" evidence="5">
    <location>
        <begin position="401"/>
        <end position="411"/>
    </location>
</feature>
<proteinExistence type="predicted"/>
<name>J6EX70_TRIAS</name>
<evidence type="ECO:0000256" key="3">
    <source>
        <dbReference type="ARBA" id="ARBA00022833"/>
    </source>
</evidence>
<feature type="compositionally biased region" description="Basic and acidic residues" evidence="5">
    <location>
        <begin position="74"/>
        <end position="88"/>
    </location>
</feature>
<evidence type="ECO:0000313" key="7">
    <source>
        <dbReference type="EMBL" id="EJT47427.1"/>
    </source>
</evidence>
<evidence type="ECO:0000313" key="8">
    <source>
        <dbReference type="Proteomes" id="UP000002748"/>
    </source>
</evidence>
<protein>
    <recommendedName>
        <fullName evidence="6">C3H1-type domain-containing protein</fullName>
    </recommendedName>
</protein>
<dbReference type="Pfam" id="PF00642">
    <property type="entry name" value="zf-CCCH"/>
    <property type="match status" value="1"/>
</dbReference>
<evidence type="ECO:0000256" key="4">
    <source>
        <dbReference type="PROSITE-ProRule" id="PRU00723"/>
    </source>
</evidence>
<reference evidence="7 8" key="1">
    <citation type="journal article" date="2012" name="Eukaryot. Cell">
        <title>Draft genome sequence of CBS 2479, the standard type strain of Trichosporon asahii.</title>
        <authorList>
            <person name="Yang R.Y."/>
            <person name="Li H.T."/>
            <person name="Zhu H."/>
            <person name="Zhou G.P."/>
            <person name="Wang M."/>
            <person name="Wang L."/>
        </authorList>
    </citation>
    <scope>NUCLEOTIDE SEQUENCE [LARGE SCALE GENOMIC DNA]</scope>
    <source>
        <strain evidence="8">ATCC 90039 / CBS 2479 / JCM 2466 / KCTC 7840 / NCYC 2677 / UAMH 7654</strain>
    </source>
</reference>
<dbReference type="InterPro" id="IPR036855">
    <property type="entry name" value="Znf_CCCH_sf"/>
</dbReference>
<dbReference type="OrthoDB" id="2576621at2759"/>
<feature type="compositionally biased region" description="Polar residues" evidence="5">
    <location>
        <begin position="654"/>
        <end position="665"/>
    </location>
</feature>
<feature type="zinc finger region" description="C3H1-type" evidence="4">
    <location>
        <begin position="706"/>
        <end position="732"/>
    </location>
</feature>
<keyword evidence="1 4" id="KW-0479">Metal-binding</keyword>
<feature type="region of interest" description="Disordered" evidence="5">
    <location>
        <begin position="654"/>
        <end position="707"/>
    </location>
</feature>
<evidence type="ECO:0000256" key="5">
    <source>
        <dbReference type="SAM" id="MobiDB-lite"/>
    </source>
</evidence>
<dbReference type="GeneID" id="25987278"/>
<accession>J6EX70</accession>